<proteinExistence type="predicted"/>
<dbReference type="AlphaFoldDB" id="A0A8J8FDU7"/>
<evidence type="ECO:0000313" key="4">
    <source>
        <dbReference type="Proteomes" id="UP000598971"/>
    </source>
</evidence>
<dbReference type="GO" id="GO:0016831">
    <property type="term" value="F:carboxy-lyase activity"/>
    <property type="evidence" value="ECO:0007669"/>
    <property type="project" value="InterPro"/>
</dbReference>
<organism evidence="3 4">
    <name type="scientific">Limnovirga soli</name>
    <dbReference type="NCBI Taxonomy" id="2656915"/>
    <lineage>
        <taxon>Bacteria</taxon>
        <taxon>Pseudomonadati</taxon>
        <taxon>Bacteroidota</taxon>
        <taxon>Chitinophagia</taxon>
        <taxon>Chitinophagales</taxon>
        <taxon>Chitinophagaceae</taxon>
        <taxon>Limnovirga</taxon>
    </lineage>
</organism>
<reference evidence="3" key="1">
    <citation type="submission" date="2019-10" db="EMBL/GenBank/DDBJ databases">
        <title>Draft genome sequence of Panacibacter sp. KCS-6.</title>
        <authorList>
            <person name="Yim K.J."/>
        </authorList>
    </citation>
    <scope>NUCLEOTIDE SEQUENCE</scope>
    <source>
        <strain evidence="3">KCS-6</strain>
    </source>
</reference>
<accession>A0A8J8FDU7</accession>
<protein>
    <submittedName>
        <fullName evidence="3">Amidohydrolase family protein</fullName>
    </submittedName>
</protein>
<dbReference type="SUPFAM" id="SSF51556">
    <property type="entry name" value="Metallo-dependent hydrolases"/>
    <property type="match status" value="1"/>
</dbReference>
<feature type="domain" description="Amidohydrolase-related" evidence="2">
    <location>
        <begin position="81"/>
        <end position="372"/>
    </location>
</feature>
<dbReference type="EMBL" id="WHPF01000003">
    <property type="protein sequence ID" value="NNV54863.1"/>
    <property type="molecule type" value="Genomic_DNA"/>
</dbReference>
<evidence type="ECO:0000259" key="2">
    <source>
        <dbReference type="Pfam" id="PF04909"/>
    </source>
</evidence>
<dbReference type="InterPro" id="IPR032466">
    <property type="entry name" value="Metal_Hydrolase"/>
</dbReference>
<name>A0A8J8FDU7_9BACT</name>
<keyword evidence="4" id="KW-1185">Reference proteome</keyword>
<dbReference type="GO" id="GO:0005737">
    <property type="term" value="C:cytoplasm"/>
    <property type="evidence" value="ECO:0007669"/>
    <property type="project" value="TreeGrafter"/>
</dbReference>
<dbReference type="PANTHER" id="PTHR21240:SF28">
    <property type="entry name" value="ISO-OROTATE DECARBOXYLASE (EUROFUNG)"/>
    <property type="match status" value="1"/>
</dbReference>
<dbReference type="InterPro" id="IPR006680">
    <property type="entry name" value="Amidohydro-rel"/>
</dbReference>
<dbReference type="GO" id="GO:0016787">
    <property type="term" value="F:hydrolase activity"/>
    <property type="evidence" value="ECO:0007669"/>
    <property type="project" value="InterPro"/>
</dbReference>
<dbReference type="Proteomes" id="UP000598971">
    <property type="component" value="Unassembled WGS sequence"/>
</dbReference>
<dbReference type="GO" id="GO:0019748">
    <property type="term" value="P:secondary metabolic process"/>
    <property type="evidence" value="ECO:0007669"/>
    <property type="project" value="TreeGrafter"/>
</dbReference>
<dbReference type="Gene3D" id="3.20.20.140">
    <property type="entry name" value="Metal-dependent hydrolases"/>
    <property type="match status" value="1"/>
</dbReference>
<evidence type="ECO:0000313" key="3">
    <source>
        <dbReference type="EMBL" id="NNV54863.1"/>
    </source>
</evidence>
<sequence length="377" mass="42542">MGYNKSHCNCLILNRDALKKNFFFLILFYCSGIAEAQDINNLLLKNYRPVSIYKIPETKMGKAKYPVIDFHSHDYPVDDAGVDVWVKTMDATGIAKSIILSYSTGAKFDSVVAKYARYKDRFEVWCGFDYTGYGTPGWEQHAVAELERCYAMGAKGVGELGDKGLGEFYSYPTPGWGLHIDDIQMKPLLQKCAELHMPVSIHVAEDAWMYEPADSSNDGLMNAGTWKVDMSKPGILGHDALVTTLANAVRDNPATTFIACHLANCCSNLSMLGDMFDKYPNLYADIAARYGEFAPIPRFAHDFMEKYADRLVYGTDMGVTPDMYHITFRILETADDHFYKQDIFDYHWPLYGIALTNKTLQKIYNGNGRKILKAGLR</sequence>
<dbReference type="PANTHER" id="PTHR21240">
    <property type="entry name" value="2-AMINO-3-CARBOXYLMUCONATE-6-SEMIALDEHYDE DECARBOXYLASE"/>
    <property type="match status" value="1"/>
</dbReference>
<comment type="caution">
    <text evidence="3">The sequence shown here is derived from an EMBL/GenBank/DDBJ whole genome shotgun (WGS) entry which is preliminary data.</text>
</comment>
<evidence type="ECO:0000256" key="1">
    <source>
        <dbReference type="ARBA" id="ARBA00023239"/>
    </source>
</evidence>
<keyword evidence="1" id="KW-0456">Lyase</keyword>
<dbReference type="Pfam" id="PF04909">
    <property type="entry name" value="Amidohydro_2"/>
    <property type="match status" value="1"/>
</dbReference>
<gene>
    <name evidence="3" type="ORF">GD597_05255</name>
</gene>
<dbReference type="InterPro" id="IPR032465">
    <property type="entry name" value="ACMSD"/>
</dbReference>